<evidence type="ECO:0000256" key="1">
    <source>
        <dbReference type="SAM" id="Phobius"/>
    </source>
</evidence>
<protein>
    <submittedName>
        <fullName evidence="2">Exosortase F system-associated protein</fullName>
    </submittedName>
</protein>
<feature type="transmembrane region" description="Helical" evidence="1">
    <location>
        <begin position="82"/>
        <end position="104"/>
    </location>
</feature>
<keyword evidence="3" id="KW-1185">Reference proteome</keyword>
<reference evidence="3" key="1">
    <citation type="submission" date="2023-07" db="EMBL/GenBank/DDBJ databases">
        <title>Novel species isolated from saline lakes on Tibetan Plateau.</title>
        <authorList>
            <person name="Lu H."/>
        </authorList>
    </citation>
    <scope>NUCLEOTIDE SEQUENCE [LARGE SCALE GENOMIC DNA]</scope>
    <source>
        <strain evidence="3">CAK8W</strain>
    </source>
</reference>
<comment type="caution">
    <text evidence="2">The sequence shown here is derived from an EMBL/GenBank/DDBJ whole genome shotgun (WGS) entry which is preliminary data.</text>
</comment>
<feature type="transmembrane region" description="Helical" evidence="1">
    <location>
        <begin position="53"/>
        <end position="75"/>
    </location>
</feature>
<sequence length="146" mass="17359">MNKFLRLGLIGLLVVGLALIRFFEHDLFSDPLLEFYKTEFSYAEAPEFDTLQVIASTSFRFLLNTILSLSIIWLAFPTKRTFLFSVTFYGFAFAILMLAFWFFIDDMKTENHFIIFYIRRFLIQPIFVLILLPAFYYQKKVVKEQD</sequence>
<keyword evidence="1" id="KW-0472">Membrane</keyword>
<keyword evidence="1" id="KW-1133">Transmembrane helix</keyword>
<dbReference type="Proteomes" id="UP001199314">
    <property type="component" value="Unassembled WGS sequence"/>
</dbReference>
<evidence type="ECO:0000313" key="3">
    <source>
        <dbReference type="Proteomes" id="UP001199314"/>
    </source>
</evidence>
<organism evidence="2 3">
    <name type="scientific">Psychroflexus longus</name>
    <dbReference type="NCBI Taxonomy" id="2873596"/>
    <lineage>
        <taxon>Bacteria</taxon>
        <taxon>Pseudomonadati</taxon>
        <taxon>Bacteroidota</taxon>
        <taxon>Flavobacteriia</taxon>
        <taxon>Flavobacteriales</taxon>
        <taxon>Flavobacteriaceae</taxon>
        <taxon>Psychroflexus</taxon>
    </lineage>
</organism>
<name>A0ABS7XGC8_9FLAO</name>
<dbReference type="EMBL" id="JAIQZE010000002">
    <property type="protein sequence ID" value="MBZ9778004.1"/>
    <property type="molecule type" value="Genomic_DNA"/>
</dbReference>
<keyword evidence="1" id="KW-0812">Transmembrane</keyword>
<proteinExistence type="predicted"/>
<dbReference type="NCBIfam" id="TIGR04127">
    <property type="entry name" value="flavo_near_exo"/>
    <property type="match status" value="1"/>
</dbReference>
<feature type="transmembrane region" description="Helical" evidence="1">
    <location>
        <begin position="116"/>
        <end position="137"/>
    </location>
</feature>
<evidence type="ECO:0000313" key="2">
    <source>
        <dbReference type="EMBL" id="MBZ9778004.1"/>
    </source>
</evidence>
<dbReference type="InterPro" id="IPR026414">
    <property type="entry name" value="ExosoTase_F-assoc_memb"/>
</dbReference>
<gene>
    <name evidence="2" type="ORF">LB452_03620</name>
</gene>
<dbReference type="RefSeq" id="WP_224460358.1">
    <property type="nucleotide sequence ID" value="NZ_JAIQZE010000002.1"/>
</dbReference>
<accession>A0ABS7XGC8</accession>